<feature type="chain" id="PRO_5039615461" evidence="2">
    <location>
        <begin position="34"/>
        <end position="1257"/>
    </location>
</feature>
<feature type="signal peptide" evidence="2">
    <location>
        <begin position="1"/>
        <end position="33"/>
    </location>
</feature>
<dbReference type="Pfam" id="PF11790">
    <property type="entry name" value="Glyco_hydro_cc"/>
    <property type="match status" value="1"/>
</dbReference>
<dbReference type="InterPro" id="IPR008979">
    <property type="entry name" value="Galactose-bd-like_sf"/>
</dbReference>
<dbReference type="EMBL" id="JACJVR010000079">
    <property type="protein sequence ID" value="MBB6693834.1"/>
    <property type="molecule type" value="Genomic_DNA"/>
</dbReference>
<feature type="compositionally biased region" description="Low complexity" evidence="1">
    <location>
        <begin position="1212"/>
        <end position="1245"/>
    </location>
</feature>
<evidence type="ECO:0000313" key="6">
    <source>
        <dbReference type="Proteomes" id="UP000553776"/>
    </source>
</evidence>
<dbReference type="SUPFAM" id="SSF51445">
    <property type="entry name" value="(Trans)glycosidases"/>
    <property type="match status" value="1"/>
</dbReference>
<comment type="caution">
    <text evidence="5">The sequence shown here is derived from an EMBL/GenBank/DDBJ whole genome shotgun (WGS) entry which is preliminary data.</text>
</comment>
<keyword evidence="6" id="KW-1185">Reference proteome</keyword>
<dbReference type="RefSeq" id="WP_185137806.1">
    <property type="nucleotide sequence ID" value="NZ_JACJVR010000079.1"/>
</dbReference>
<protein>
    <submittedName>
        <fullName evidence="5">Chitobiase/beta-hexosaminidase C-terminal domain-containing protein</fullName>
    </submittedName>
</protein>
<dbReference type="AlphaFoldDB" id="A0A841U6Z8"/>
<proteinExistence type="predicted"/>
<feature type="compositionally biased region" description="Pro residues" evidence="1">
    <location>
        <begin position="1246"/>
        <end position="1257"/>
    </location>
</feature>
<evidence type="ECO:0000256" key="2">
    <source>
        <dbReference type="SAM" id="SignalP"/>
    </source>
</evidence>
<dbReference type="SUPFAM" id="SSF49785">
    <property type="entry name" value="Galactose-binding domain-like"/>
    <property type="match status" value="1"/>
</dbReference>
<feature type="region of interest" description="Disordered" evidence="1">
    <location>
        <begin position="1202"/>
        <end position="1257"/>
    </location>
</feature>
<dbReference type="Proteomes" id="UP000553776">
    <property type="component" value="Unassembled WGS sequence"/>
</dbReference>
<feature type="domain" description="Asl1-like glycosyl hydrolase catalytic" evidence="3">
    <location>
        <begin position="196"/>
        <end position="322"/>
    </location>
</feature>
<evidence type="ECO:0000313" key="5">
    <source>
        <dbReference type="EMBL" id="MBB6693834.1"/>
    </source>
</evidence>
<name>A0A841U6Z8_9BACL</name>
<dbReference type="Gene3D" id="2.60.120.260">
    <property type="entry name" value="Galactose-binding domain-like"/>
    <property type="match status" value="3"/>
</dbReference>
<sequence length="1257" mass="132956">MNRVKHSVARTAAALTLAASLLLPSAIPAGASAAAEIGAEEIGGASEPIRAAVRVHPDQVVQDDFLGVGVNVIPANLMKGTTQFGYTEAHWEMDRKRILTVRPKVARVWFQIDWMEPEKGVYTWDSPEMKGFYAYLDAFKEAGTEIELDFGWKNGSKVHDWFTFPDVPQAESAPADLDAYAASASALLKHLLDERGYSNVKYLTFYNEPNGSWDYEVPGDQQAYYAEMARKASDRLAADGLRSRVQIWGPEESGAPAWTQYMSEHAGDVFDAYSFHVYGESYDGLGGQIRTRKNFVQGKPVHLTEFGWAGDNDSNWNAGYANSVIQAANSGVGSALIWQLNGTWSPDPFGGTNGNYTMWDSLLLGMQPRKTFYIGGLLTRYIPAHSQVLKVETDSPDVRAAAFKSPDGNYTILLESKEGAAKDVSFDFGSLAVNKTFAKHEYRSDVVPEGNAVLPESSGSFRAGTSFRDAGIGGDYSVIVYTTAPSATQVKVSPLTPTVKSGDKLQLSAEVVDKAGGVAWSIVGDKKGDPKNKGAINKNTGVYHAPNVTDETYVAVKAASVRDPSAYAISLVKVLPRSVPSTVEAPRFSLAPGPYPSAEALFLTSATPGAQIRYTTDGSTPTESSSLYTKPIILNNGSLALYKAKAFKAGKKPSGTASAFYQIGDVSNSPDGYTFCMYEGQGRCDFQGEAIVAFGADGLFNYKVLTDGTECSADVFGDPAPGVPKRCFYSPDVPEELPVVTFYNAGFEKPATSSARWGPMTNGWTFTERAGVQHNGSVFQAPDAPQGVQTGYLKTDGGVNGWFSQSINFKPGTYQMSFKAAKRMSFGGTQTFDVLFDDTVIGSYAPTTGEYVLYRTEPFATEGGRHVIKFQAASTTGDNTAFLDDVRITLPVQPEAPYAANGSFETPAVADGEALAGPTAGWSFDANSGVIRGSGGQGAPRAPLGVQAAYVTDGGSFVQSVEFPAGTYALNFRAATGGTRAIEVRVDDRVVGTYTPPAGSYKAFGTDFFTVDAGAHEIRFSAAGGEGTAWIDGVGIERIAIPEQAEIGNGGFETPAVTNGNGVKFGGTAGPWTFAATAGVIRNGSVFGAADAPEGTQAGYLQTVNGAPGEFSQEALFPAGTYAITFQASRRAGFGGQQKFTVYVDDQAVGSFAPSSGSYAAYTTDRFTFAAPGKHKVRFAATTTTGDNTAFIDDIRIVPAPAPATELEPSAETDAAPGPEAEPDAVPGPAVEPDAAPGPAVEPDAAPGPAPESVPAP</sequence>
<evidence type="ECO:0000259" key="3">
    <source>
        <dbReference type="Pfam" id="PF11790"/>
    </source>
</evidence>
<keyword evidence="2" id="KW-0732">Signal</keyword>
<dbReference type="InterPro" id="IPR017853">
    <property type="entry name" value="GH"/>
</dbReference>
<gene>
    <name evidence="5" type="ORF">H7B90_20765</name>
</gene>
<organism evidence="5 6">
    <name type="scientific">Cohnella xylanilytica</name>
    <dbReference type="NCBI Taxonomy" id="557555"/>
    <lineage>
        <taxon>Bacteria</taxon>
        <taxon>Bacillati</taxon>
        <taxon>Bacillota</taxon>
        <taxon>Bacilli</taxon>
        <taxon>Bacillales</taxon>
        <taxon>Paenibacillaceae</taxon>
        <taxon>Cohnella</taxon>
    </lineage>
</organism>
<dbReference type="Gene3D" id="3.20.20.80">
    <property type="entry name" value="Glycosidases"/>
    <property type="match status" value="1"/>
</dbReference>
<dbReference type="InterPro" id="IPR024655">
    <property type="entry name" value="Asl1_glyco_hydro_catalytic"/>
</dbReference>
<reference evidence="5 6" key="1">
    <citation type="submission" date="2020-08" db="EMBL/GenBank/DDBJ databases">
        <title>Cohnella phylogeny.</title>
        <authorList>
            <person name="Dunlap C."/>
        </authorList>
    </citation>
    <scope>NUCLEOTIDE SEQUENCE [LARGE SCALE GENOMIC DNA]</scope>
    <source>
        <strain evidence="5 6">DSM 25239</strain>
    </source>
</reference>
<dbReference type="Pfam" id="PF13290">
    <property type="entry name" value="CHB_HEX_C_1"/>
    <property type="match status" value="1"/>
</dbReference>
<dbReference type="InterPro" id="IPR059177">
    <property type="entry name" value="GH29D-like_dom"/>
</dbReference>
<feature type="domain" description="GH29D-like beta-sandwich" evidence="4">
    <location>
        <begin position="591"/>
        <end position="656"/>
    </location>
</feature>
<evidence type="ECO:0000259" key="4">
    <source>
        <dbReference type="Pfam" id="PF13290"/>
    </source>
</evidence>
<evidence type="ECO:0000256" key="1">
    <source>
        <dbReference type="SAM" id="MobiDB-lite"/>
    </source>
</evidence>
<accession>A0A841U6Z8</accession>